<protein>
    <submittedName>
        <fullName evidence="1">Uncharacterized protein</fullName>
    </submittedName>
</protein>
<dbReference type="Proteomes" id="UP000259157">
    <property type="component" value="Segment"/>
</dbReference>
<dbReference type="RefSeq" id="YP_010061826.1">
    <property type="nucleotide sequence ID" value="NC_054787.1"/>
</dbReference>
<proteinExistence type="predicted"/>
<evidence type="ECO:0000313" key="1">
    <source>
        <dbReference type="EMBL" id="AXH48814.1"/>
    </source>
</evidence>
<keyword evidence="2" id="KW-1185">Reference proteome</keyword>
<dbReference type="GeneID" id="64871454"/>
<gene>
    <name evidence="1" type="primary">39</name>
    <name evidence="1" type="ORF">SEA_STEAMY_39</name>
</gene>
<reference evidence="2" key="1">
    <citation type="submission" date="2018-06" db="EMBL/GenBank/DDBJ databases">
        <authorList>
            <person name="Zhirakovskaya E."/>
        </authorList>
    </citation>
    <scope>NUCLEOTIDE SEQUENCE [LARGE SCALE GENOMIC DNA]</scope>
</reference>
<dbReference type="KEGG" id="vg:64871454"/>
<organism evidence="1 2">
    <name type="scientific">Mycobacterium phage Steamy</name>
    <dbReference type="NCBI Taxonomy" id="2250309"/>
    <lineage>
        <taxon>Viruses</taxon>
        <taxon>Duplodnaviria</taxon>
        <taxon>Heunggongvirae</taxon>
        <taxon>Uroviricota</taxon>
        <taxon>Caudoviricetes</taxon>
        <taxon>Pharaohvirus</taxon>
        <taxon>Pharaohvirus steamy</taxon>
    </lineage>
</organism>
<accession>A0A345L0L2</accession>
<name>A0A345L0L2_9CAUD</name>
<sequence>MKIKLTVTEPEGEEYFADAEIEGAEILPPDTLIHITGLTVLEMWKAVKNEMLEAMV</sequence>
<dbReference type="EMBL" id="MH513984">
    <property type="protein sequence ID" value="AXH48814.1"/>
    <property type="molecule type" value="Genomic_DNA"/>
</dbReference>
<evidence type="ECO:0000313" key="2">
    <source>
        <dbReference type="Proteomes" id="UP000259157"/>
    </source>
</evidence>